<dbReference type="EMBL" id="KK583354">
    <property type="protein sequence ID" value="KDO19380.1"/>
    <property type="molecule type" value="Genomic_DNA"/>
</dbReference>
<dbReference type="OrthoDB" id="68584at2759"/>
<dbReference type="VEuPathDB" id="FungiDB:SPRG_15470"/>
<dbReference type="AlphaFoldDB" id="A0A067BRF0"/>
<organism evidence="3 4">
    <name type="scientific">Saprolegnia parasitica (strain CBS 223.65)</name>
    <dbReference type="NCBI Taxonomy" id="695850"/>
    <lineage>
        <taxon>Eukaryota</taxon>
        <taxon>Sar</taxon>
        <taxon>Stramenopiles</taxon>
        <taxon>Oomycota</taxon>
        <taxon>Saprolegniomycetes</taxon>
        <taxon>Saprolegniales</taxon>
        <taxon>Saprolegniaceae</taxon>
        <taxon>Saprolegnia</taxon>
    </lineage>
</organism>
<feature type="compositionally biased region" description="Low complexity" evidence="1">
    <location>
        <begin position="130"/>
        <end position="141"/>
    </location>
</feature>
<evidence type="ECO:0000256" key="1">
    <source>
        <dbReference type="SAM" id="MobiDB-lite"/>
    </source>
</evidence>
<dbReference type="OMA" id="AGCEGYC"/>
<dbReference type="KEGG" id="spar:SPRG_15470"/>
<keyword evidence="2" id="KW-0732">Signal</keyword>
<dbReference type="RefSeq" id="XP_012209925.1">
    <property type="nucleotide sequence ID" value="XM_012354535.1"/>
</dbReference>
<feature type="region of interest" description="Disordered" evidence="1">
    <location>
        <begin position="130"/>
        <end position="158"/>
    </location>
</feature>
<evidence type="ECO:0000313" key="3">
    <source>
        <dbReference type="EMBL" id="KDO19380.1"/>
    </source>
</evidence>
<reference evidence="3 4" key="1">
    <citation type="journal article" date="2013" name="PLoS Genet.">
        <title>Distinctive expansion of potential virulence genes in the genome of the oomycete fish pathogen Saprolegnia parasitica.</title>
        <authorList>
            <person name="Jiang R.H."/>
            <person name="de Bruijn I."/>
            <person name="Haas B.J."/>
            <person name="Belmonte R."/>
            <person name="Lobach L."/>
            <person name="Christie J."/>
            <person name="van den Ackerveken G."/>
            <person name="Bottin A."/>
            <person name="Bulone V."/>
            <person name="Diaz-Moreno S.M."/>
            <person name="Dumas B."/>
            <person name="Fan L."/>
            <person name="Gaulin E."/>
            <person name="Govers F."/>
            <person name="Grenville-Briggs L.J."/>
            <person name="Horner N.R."/>
            <person name="Levin J.Z."/>
            <person name="Mammella M."/>
            <person name="Meijer H.J."/>
            <person name="Morris P."/>
            <person name="Nusbaum C."/>
            <person name="Oome S."/>
            <person name="Phillips A.J."/>
            <person name="van Rooyen D."/>
            <person name="Rzeszutek E."/>
            <person name="Saraiva M."/>
            <person name="Secombes C.J."/>
            <person name="Seidl M.F."/>
            <person name="Snel B."/>
            <person name="Stassen J.H."/>
            <person name="Sykes S."/>
            <person name="Tripathy S."/>
            <person name="van den Berg H."/>
            <person name="Vega-Arreguin J.C."/>
            <person name="Wawra S."/>
            <person name="Young S.K."/>
            <person name="Zeng Q."/>
            <person name="Dieguez-Uribeondo J."/>
            <person name="Russ C."/>
            <person name="Tyler B.M."/>
            <person name="van West P."/>
        </authorList>
    </citation>
    <scope>NUCLEOTIDE SEQUENCE [LARGE SCALE GENOMIC DNA]</scope>
    <source>
        <strain evidence="3 4">CBS 223.65</strain>
    </source>
</reference>
<evidence type="ECO:0000256" key="2">
    <source>
        <dbReference type="SAM" id="SignalP"/>
    </source>
</evidence>
<feature type="chain" id="PRO_5001633677" description="Secreted protein" evidence="2">
    <location>
        <begin position="21"/>
        <end position="185"/>
    </location>
</feature>
<dbReference type="Proteomes" id="UP000030745">
    <property type="component" value="Unassembled WGS sequence"/>
</dbReference>
<evidence type="ECO:0000313" key="4">
    <source>
        <dbReference type="Proteomes" id="UP000030745"/>
    </source>
</evidence>
<proteinExistence type="predicted"/>
<protein>
    <recommendedName>
        <fullName evidence="5">Secreted protein</fullName>
    </recommendedName>
</protein>
<feature type="signal peptide" evidence="2">
    <location>
        <begin position="1"/>
        <end position="20"/>
    </location>
</feature>
<feature type="compositionally biased region" description="Basic and acidic residues" evidence="1">
    <location>
        <begin position="146"/>
        <end position="158"/>
    </location>
</feature>
<sequence length="185" mass="19688">MKLVSKVALFLLAAATAVMAMDHAQCVSSCQSHTGRLHESTCVGYRDRLPRPALYNNCVEAYRTGSREACSAYCNQDPNAESHLTATEAITCDKYRAVRPKDSQGICLTAFRAAINSAKVFVASNDALSGSGSSSQQASAPAPAPKAEKKPELKIKDVKVEGKPKSILEAAREEALAAAQSSRDL</sequence>
<keyword evidence="4" id="KW-1185">Reference proteome</keyword>
<dbReference type="GeneID" id="24137197"/>
<gene>
    <name evidence="3" type="ORF">SPRG_15470</name>
</gene>
<accession>A0A067BRF0</accession>
<evidence type="ECO:0008006" key="5">
    <source>
        <dbReference type="Google" id="ProtNLM"/>
    </source>
</evidence>
<name>A0A067BRF0_SAPPC</name>